<dbReference type="SUPFAM" id="SSF52047">
    <property type="entry name" value="RNI-like"/>
    <property type="match status" value="1"/>
</dbReference>
<protein>
    <submittedName>
        <fullName evidence="1">Uncharacterized protein</fullName>
    </submittedName>
</protein>
<organism evidence="1">
    <name type="scientific">Aegilops tauschii</name>
    <name type="common">Tausch's goatgrass</name>
    <name type="synonym">Aegilops squarrosa</name>
    <dbReference type="NCBI Taxonomy" id="37682"/>
    <lineage>
        <taxon>Eukaryota</taxon>
        <taxon>Viridiplantae</taxon>
        <taxon>Streptophyta</taxon>
        <taxon>Embryophyta</taxon>
        <taxon>Tracheophyta</taxon>
        <taxon>Spermatophyta</taxon>
        <taxon>Magnoliopsida</taxon>
        <taxon>Liliopsida</taxon>
        <taxon>Poales</taxon>
        <taxon>Poaceae</taxon>
        <taxon>BOP clade</taxon>
        <taxon>Pooideae</taxon>
        <taxon>Triticodae</taxon>
        <taxon>Triticeae</taxon>
        <taxon>Triticinae</taxon>
        <taxon>Aegilops</taxon>
    </lineage>
</organism>
<dbReference type="PANTHER" id="PTHR34223">
    <property type="entry name" value="OS11G0201299 PROTEIN"/>
    <property type="match status" value="1"/>
</dbReference>
<evidence type="ECO:0000313" key="1">
    <source>
        <dbReference type="EnsemblPlants" id="EMT12383"/>
    </source>
</evidence>
<dbReference type="PANTHER" id="PTHR34223:SF72">
    <property type="entry name" value="F-BOX DOMAIN-CONTAINING PROTEIN"/>
    <property type="match status" value="1"/>
</dbReference>
<reference evidence="1" key="1">
    <citation type="submission" date="2015-06" db="UniProtKB">
        <authorList>
            <consortium name="EnsemblPlants"/>
        </authorList>
    </citation>
    <scope>IDENTIFICATION</scope>
</reference>
<dbReference type="InterPro" id="IPR053197">
    <property type="entry name" value="F-box_SCFL_complex_component"/>
</dbReference>
<dbReference type="EnsemblPlants" id="EMT12383">
    <property type="protein sequence ID" value="EMT12383"/>
    <property type="gene ID" value="F775_03331"/>
</dbReference>
<accession>M8CBA0</accession>
<name>M8CBA0_AEGTA</name>
<dbReference type="AlphaFoldDB" id="M8CBA0"/>
<proteinExistence type="predicted"/>
<sequence>MAPSTSTSEQADHTTDAAAQETTMWMGHHERNWCDAARPMSGAALRSAPAIHVRGEGDAFCVFVNSLLMGRDAASAPPLRSFEIDANLKKLRDCNYCEYKPDYCRRRSMAVFVDGGVLVSGPLAPTFLIIICSKNPRPSDRWEVNPEVDLWVTHALSVGRARSLTARFRQQQDVLWKRRRPLPFASPHLTTIHLDTVRLVDGQLDFSCCPALLRLNLQRCDLYGDAFVSPSLERLTIDDCRTDIDDDWDAGPGEKMHTSVSTPRLRFLKISNNYDKKQFLEMMPWLTKESVRYTNEWLYDGDSESDSEG</sequence>